<evidence type="ECO:0000313" key="3">
    <source>
        <dbReference type="Proteomes" id="UP001302321"/>
    </source>
</evidence>
<keyword evidence="1" id="KW-0472">Membrane</keyword>
<evidence type="ECO:0000313" key="2">
    <source>
        <dbReference type="EMBL" id="KAK4171102.1"/>
    </source>
</evidence>
<comment type="caution">
    <text evidence="2">The sequence shown here is derived from an EMBL/GenBank/DDBJ whole genome shotgun (WGS) entry which is preliminary data.</text>
</comment>
<dbReference type="Gene3D" id="1.50.10.100">
    <property type="entry name" value="Chondroitin AC/alginate lyase"/>
    <property type="match status" value="1"/>
</dbReference>
<evidence type="ECO:0000256" key="1">
    <source>
        <dbReference type="SAM" id="Phobius"/>
    </source>
</evidence>
<dbReference type="SUPFAM" id="SSF48230">
    <property type="entry name" value="Chondroitin AC/alginate lyase"/>
    <property type="match status" value="1"/>
</dbReference>
<keyword evidence="1" id="KW-1133">Transmembrane helix</keyword>
<proteinExistence type="predicted"/>
<organism evidence="2 3">
    <name type="scientific">Triangularia setosa</name>
    <dbReference type="NCBI Taxonomy" id="2587417"/>
    <lineage>
        <taxon>Eukaryota</taxon>
        <taxon>Fungi</taxon>
        <taxon>Dikarya</taxon>
        <taxon>Ascomycota</taxon>
        <taxon>Pezizomycotina</taxon>
        <taxon>Sordariomycetes</taxon>
        <taxon>Sordariomycetidae</taxon>
        <taxon>Sordariales</taxon>
        <taxon>Podosporaceae</taxon>
        <taxon>Triangularia</taxon>
    </lineage>
</organism>
<feature type="transmembrane region" description="Helical" evidence="1">
    <location>
        <begin position="51"/>
        <end position="70"/>
    </location>
</feature>
<protein>
    <recommendedName>
        <fullName evidence="4">DUF4962 domain-containing protein</fullName>
    </recommendedName>
</protein>
<reference evidence="2" key="1">
    <citation type="journal article" date="2023" name="Mol. Phylogenet. Evol.">
        <title>Genome-scale phylogeny and comparative genomics of the fungal order Sordariales.</title>
        <authorList>
            <person name="Hensen N."/>
            <person name="Bonometti L."/>
            <person name="Westerberg I."/>
            <person name="Brannstrom I.O."/>
            <person name="Guillou S."/>
            <person name="Cros-Aarteil S."/>
            <person name="Calhoun S."/>
            <person name="Haridas S."/>
            <person name="Kuo A."/>
            <person name="Mondo S."/>
            <person name="Pangilinan J."/>
            <person name="Riley R."/>
            <person name="LaButti K."/>
            <person name="Andreopoulos B."/>
            <person name="Lipzen A."/>
            <person name="Chen C."/>
            <person name="Yan M."/>
            <person name="Daum C."/>
            <person name="Ng V."/>
            <person name="Clum A."/>
            <person name="Steindorff A."/>
            <person name="Ohm R.A."/>
            <person name="Martin F."/>
            <person name="Silar P."/>
            <person name="Natvig D.O."/>
            <person name="Lalanne C."/>
            <person name="Gautier V."/>
            <person name="Ament-Velasquez S.L."/>
            <person name="Kruys A."/>
            <person name="Hutchinson M.I."/>
            <person name="Powell A.J."/>
            <person name="Barry K."/>
            <person name="Miller A.N."/>
            <person name="Grigoriev I.V."/>
            <person name="Debuchy R."/>
            <person name="Gladieux P."/>
            <person name="Hiltunen Thoren M."/>
            <person name="Johannesson H."/>
        </authorList>
    </citation>
    <scope>NUCLEOTIDE SEQUENCE</scope>
    <source>
        <strain evidence="2">CBS 892.96</strain>
    </source>
</reference>
<keyword evidence="3" id="KW-1185">Reference proteome</keyword>
<dbReference type="PANTHER" id="PTHR38045:SF1">
    <property type="entry name" value="HEPARINASE II_III-LIKE PROTEIN"/>
    <property type="match status" value="1"/>
</dbReference>
<keyword evidence="1" id="KW-0812">Transmembrane</keyword>
<evidence type="ECO:0008006" key="4">
    <source>
        <dbReference type="Google" id="ProtNLM"/>
    </source>
</evidence>
<dbReference type="Proteomes" id="UP001302321">
    <property type="component" value="Unassembled WGS sequence"/>
</dbReference>
<reference evidence="2" key="2">
    <citation type="submission" date="2023-05" db="EMBL/GenBank/DDBJ databases">
        <authorList>
            <consortium name="Lawrence Berkeley National Laboratory"/>
            <person name="Steindorff A."/>
            <person name="Hensen N."/>
            <person name="Bonometti L."/>
            <person name="Westerberg I."/>
            <person name="Brannstrom I.O."/>
            <person name="Guillou S."/>
            <person name="Cros-Aarteil S."/>
            <person name="Calhoun S."/>
            <person name="Haridas S."/>
            <person name="Kuo A."/>
            <person name="Mondo S."/>
            <person name="Pangilinan J."/>
            <person name="Riley R."/>
            <person name="Labutti K."/>
            <person name="Andreopoulos B."/>
            <person name="Lipzen A."/>
            <person name="Chen C."/>
            <person name="Yanf M."/>
            <person name="Daum C."/>
            <person name="Ng V."/>
            <person name="Clum A."/>
            <person name="Ohm R."/>
            <person name="Martin F."/>
            <person name="Silar P."/>
            <person name="Natvig D."/>
            <person name="Lalanne C."/>
            <person name="Gautier V."/>
            <person name="Ament-Velasquez S.L."/>
            <person name="Kruys A."/>
            <person name="Hutchinson M.I."/>
            <person name="Powell A.J."/>
            <person name="Barry K."/>
            <person name="Miller A.N."/>
            <person name="Grigoriev I.V."/>
            <person name="Debuchy R."/>
            <person name="Gladieux P."/>
            <person name="Thoren M.H."/>
            <person name="Johannesson H."/>
        </authorList>
    </citation>
    <scope>NUCLEOTIDE SEQUENCE</scope>
    <source>
        <strain evidence="2">CBS 892.96</strain>
    </source>
</reference>
<dbReference type="PANTHER" id="PTHR38045">
    <property type="entry name" value="CHROMOSOME 1, WHOLE GENOME SHOTGUN SEQUENCE"/>
    <property type="match status" value="1"/>
</dbReference>
<dbReference type="EMBL" id="MU866641">
    <property type="protein sequence ID" value="KAK4171102.1"/>
    <property type="molecule type" value="Genomic_DNA"/>
</dbReference>
<dbReference type="Gene3D" id="2.70.98.70">
    <property type="match status" value="1"/>
</dbReference>
<gene>
    <name evidence="2" type="ORF">QBC36DRAFT_391313</name>
</gene>
<name>A0AAN6VYK1_9PEZI</name>
<dbReference type="InterPro" id="IPR008929">
    <property type="entry name" value="Chondroitin_lyas"/>
</dbReference>
<accession>A0AAN6VYK1</accession>
<sequence>MFVRDCDYPFRCGVGILRFNAAAKASFLDPANVKLSLSWHSPQRSRTTTKAVFVAAAALTISVTVLTFYLQSSLTSPATPTFHAKLSQPPVPATSTSKEIVVLGHRLNPTHPRLLPAMNSSQKWDNTIFQQAEEMLPLPHQPTNCSAMNKKTAYACRLTSHTKWKARIWEEIVHVAGNSTASLFGQMGDSWNSEHWFDVEEFLVAFGIAYDWLCDAWTPEEREGIMWKLERKEWFLGVKGNWNCVTVGGLAVIGYDPTGVAGRLLDKAVANVEGYCGRSIDGSGSWVETPDYWYFALLTSLRGSFQMLDSHPRFQDTGSSFMGDCGPAKITATANSLLFYGSEYGIPEYGVSRRGRPDAADPMSILWYDQSLKGEWHDQLPLDKAFSDPSGAWVSMRSFWADSDAIFVAMKGGKMTGHATHGNLDVDSYNAPGYFPSEHQNNVRWGYYRCGTSGQNTIIYNSSNQIVDAEPVVRFESSLATQGLGRRQVLLQDVITEAMETSQWRMHTKAQITYSNSGRTARKVPLP</sequence>
<dbReference type="AlphaFoldDB" id="A0AAN6VYK1"/>